<accession>A0ABU6TT05</accession>
<dbReference type="EMBL" id="JASCZI010091740">
    <property type="protein sequence ID" value="MED6151118.1"/>
    <property type="molecule type" value="Genomic_DNA"/>
</dbReference>
<gene>
    <name evidence="2" type="ORF">PIB30_079273</name>
</gene>
<protein>
    <submittedName>
        <fullName evidence="2">Uncharacterized protein</fullName>
    </submittedName>
</protein>
<comment type="caution">
    <text evidence="2">The sequence shown here is derived from an EMBL/GenBank/DDBJ whole genome shotgun (WGS) entry which is preliminary data.</text>
</comment>
<organism evidence="2 3">
    <name type="scientific">Stylosanthes scabra</name>
    <dbReference type="NCBI Taxonomy" id="79078"/>
    <lineage>
        <taxon>Eukaryota</taxon>
        <taxon>Viridiplantae</taxon>
        <taxon>Streptophyta</taxon>
        <taxon>Embryophyta</taxon>
        <taxon>Tracheophyta</taxon>
        <taxon>Spermatophyta</taxon>
        <taxon>Magnoliopsida</taxon>
        <taxon>eudicotyledons</taxon>
        <taxon>Gunneridae</taxon>
        <taxon>Pentapetalae</taxon>
        <taxon>rosids</taxon>
        <taxon>fabids</taxon>
        <taxon>Fabales</taxon>
        <taxon>Fabaceae</taxon>
        <taxon>Papilionoideae</taxon>
        <taxon>50 kb inversion clade</taxon>
        <taxon>dalbergioids sensu lato</taxon>
        <taxon>Dalbergieae</taxon>
        <taxon>Pterocarpus clade</taxon>
        <taxon>Stylosanthes</taxon>
    </lineage>
</organism>
<feature type="compositionally biased region" description="Polar residues" evidence="1">
    <location>
        <begin position="100"/>
        <end position="113"/>
    </location>
</feature>
<keyword evidence="3" id="KW-1185">Reference proteome</keyword>
<feature type="region of interest" description="Disordered" evidence="1">
    <location>
        <begin position="62"/>
        <end position="113"/>
    </location>
</feature>
<evidence type="ECO:0000313" key="3">
    <source>
        <dbReference type="Proteomes" id="UP001341840"/>
    </source>
</evidence>
<name>A0ABU6TT05_9FABA</name>
<feature type="region of interest" description="Disordered" evidence="1">
    <location>
        <begin position="1"/>
        <end position="36"/>
    </location>
</feature>
<proteinExistence type="predicted"/>
<evidence type="ECO:0000256" key="1">
    <source>
        <dbReference type="SAM" id="MobiDB-lite"/>
    </source>
</evidence>
<feature type="compositionally biased region" description="Polar residues" evidence="1">
    <location>
        <begin position="16"/>
        <end position="30"/>
    </location>
</feature>
<evidence type="ECO:0000313" key="2">
    <source>
        <dbReference type="EMBL" id="MED6151118.1"/>
    </source>
</evidence>
<reference evidence="2 3" key="1">
    <citation type="journal article" date="2023" name="Plants (Basel)">
        <title>Bridging the Gap: Combining Genomics and Transcriptomics Approaches to Understand Stylosanthes scabra, an Orphan Legume from the Brazilian Caatinga.</title>
        <authorList>
            <person name="Ferreira-Neto J.R.C."/>
            <person name="da Silva M.D."/>
            <person name="Binneck E."/>
            <person name="de Melo N.F."/>
            <person name="da Silva R.H."/>
            <person name="de Melo A.L.T.M."/>
            <person name="Pandolfi V."/>
            <person name="Bustamante F.O."/>
            <person name="Brasileiro-Vidal A.C."/>
            <person name="Benko-Iseppon A.M."/>
        </authorList>
    </citation>
    <scope>NUCLEOTIDE SEQUENCE [LARGE SCALE GENOMIC DNA]</scope>
    <source>
        <tissue evidence="2">Leaves</tissue>
    </source>
</reference>
<dbReference type="Proteomes" id="UP001341840">
    <property type="component" value="Unassembled WGS sequence"/>
</dbReference>
<sequence>MAGSTLQSDFEMGSVPTPQTQSVAASTPTESTREGDQLQLQMLLCKQILSQARQKNWIKRLEKQESREEKRRRKTEKFAAGQLTPRRGLSPLTTPRCDSHSQSSSSLTPRLLS</sequence>